<feature type="compositionally biased region" description="Basic and acidic residues" evidence="1">
    <location>
        <begin position="44"/>
        <end position="53"/>
    </location>
</feature>
<name>A0A6J5SP75_9CAUD</name>
<evidence type="ECO:0000313" key="4">
    <source>
        <dbReference type="EMBL" id="CAB4204167.1"/>
    </source>
</evidence>
<protein>
    <submittedName>
        <fullName evidence="5">Uncharacterized protein</fullName>
    </submittedName>
</protein>
<sequence>MTKIEVYGADGLRQLSRDLSAIDKGLGKELQKVNRAAAETVAEEAERNYERLHPSKSGRGAKSIRSLASQTRAQVAFGSAKAPYIGGQEFGSKGGKGKKQFPAYNRGGYAIYPAIGEEMKELPAKHRAAIDELMKETGFDG</sequence>
<reference evidence="5" key="1">
    <citation type="submission" date="2020-05" db="EMBL/GenBank/DDBJ databases">
        <authorList>
            <person name="Chiriac C."/>
            <person name="Salcher M."/>
            <person name="Ghai R."/>
            <person name="Kavagutti S V."/>
        </authorList>
    </citation>
    <scope>NUCLEOTIDE SEQUENCE</scope>
</reference>
<evidence type="ECO:0000256" key="1">
    <source>
        <dbReference type="SAM" id="MobiDB-lite"/>
    </source>
</evidence>
<dbReference type="EMBL" id="LR796797">
    <property type="protein sequence ID" value="CAB4166847.1"/>
    <property type="molecule type" value="Genomic_DNA"/>
</dbReference>
<evidence type="ECO:0000313" key="3">
    <source>
        <dbReference type="EMBL" id="CAB4179665.1"/>
    </source>
</evidence>
<proteinExistence type="predicted"/>
<dbReference type="EMBL" id="LR797339">
    <property type="protein sequence ID" value="CAB4204167.1"/>
    <property type="molecule type" value="Genomic_DNA"/>
</dbReference>
<feature type="region of interest" description="Disordered" evidence="1">
    <location>
        <begin position="42"/>
        <end position="65"/>
    </location>
</feature>
<dbReference type="EMBL" id="LR796982">
    <property type="protein sequence ID" value="CAB4179665.1"/>
    <property type="molecule type" value="Genomic_DNA"/>
</dbReference>
<accession>A0A6J5SP75</accession>
<evidence type="ECO:0000313" key="2">
    <source>
        <dbReference type="EMBL" id="CAB4166847.1"/>
    </source>
</evidence>
<organism evidence="5">
    <name type="scientific">uncultured Caudovirales phage</name>
    <dbReference type="NCBI Taxonomy" id="2100421"/>
    <lineage>
        <taxon>Viruses</taxon>
        <taxon>Duplodnaviria</taxon>
        <taxon>Heunggongvirae</taxon>
        <taxon>Uroviricota</taxon>
        <taxon>Caudoviricetes</taxon>
        <taxon>Peduoviridae</taxon>
        <taxon>Maltschvirus</taxon>
        <taxon>Maltschvirus maltsch</taxon>
    </lineage>
</organism>
<dbReference type="EMBL" id="LR797436">
    <property type="protein sequence ID" value="CAB4215848.1"/>
    <property type="molecule type" value="Genomic_DNA"/>
</dbReference>
<evidence type="ECO:0000313" key="5">
    <source>
        <dbReference type="EMBL" id="CAB4215848.1"/>
    </source>
</evidence>
<gene>
    <name evidence="3" type="ORF">UFOVP1023_41</name>
    <name evidence="4" type="ORF">UFOVP1383_36</name>
    <name evidence="5" type="ORF">UFOVP1477_12</name>
    <name evidence="2" type="ORF">UFOVP848_5</name>
</gene>